<evidence type="ECO:0000313" key="2">
    <source>
        <dbReference type="Proteomes" id="UP000053097"/>
    </source>
</evidence>
<dbReference type="AlphaFoldDB" id="A0A026W0E6"/>
<proteinExistence type="predicted"/>
<organism evidence="1 2">
    <name type="scientific">Ooceraea biroi</name>
    <name type="common">Clonal raider ant</name>
    <name type="synonym">Cerapachys biroi</name>
    <dbReference type="NCBI Taxonomy" id="2015173"/>
    <lineage>
        <taxon>Eukaryota</taxon>
        <taxon>Metazoa</taxon>
        <taxon>Ecdysozoa</taxon>
        <taxon>Arthropoda</taxon>
        <taxon>Hexapoda</taxon>
        <taxon>Insecta</taxon>
        <taxon>Pterygota</taxon>
        <taxon>Neoptera</taxon>
        <taxon>Endopterygota</taxon>
        <taxon>Hymenoptera</taxon>
        <taxon>Apocrita</taxon>
        <taxon>Aculeata</taxon>
        <taxon>Formicoidea</taxon>
        <taxon>Formicidae</taxon>
        <taxon>Dorylinae</taxon>
        <taxon>Ooceraea</taxon>
    </lineage>
</organism>
<dbReference type="Proteomes" id="UP000053097">
    <property type="component" value="Unassembled WGS sequence"/>
</dbReference>
<dbReference type="OrthoDB" id="7544121at2759"/>
<accession>A0A026W0E6</accession>
<name>A0A026W0E6_OOCBI</name>
<protein>
    <submittedName>
        <fullName evidence="1">Uncharacterized protein</fullName>
    </submittedName>
</protein>
<evidence type="ECO:0000313" key="1">
    <source>
        <dbReference type="EMBL" id="EZA49533.1"/>
    </source>
</evidence>
<sequence length="107" mass="13121">MRRKRHRRERRWWVRSINKTRNELGYFNNQFKEAYETDHEEFFHMTWMTPAQYDHLCNLVRPFFTKKSSLPMVIVLDQNHGNSELVDQLHIKLFLRPAMQSGKLFVP</sequence>
<gene>
    <name evidence="1" type="ORF">X777_12234</name>
</gene>
<keyword evidence="2" id="KW-1185">Reference proteome</keyword>
<dbReference type="EMBL" id="KK107505">
    <property type="protein sequence ID" value="EZA49533.1"/>
    <property type="molecule type" value="Genomic_DNA"/>
</dbReference>
<feature type="non-terminal residue" evidence="1">
    <location>
        <position position="107"/>
    </location>
</feature>
<reference evidence="1 2" key="1">
    <citation type="journal article" date="2014" name="Curr. Biol.">
        <title>The genome of the clonal raider ant Cerapachys biroi.</title>
        <authorList>
            <person name="Oxley P.R."/>
            <person name="Ji L."/>
            <person name="Fetter-Pruneda I."/>
            <person name="McKenzie S.K."/>
            <person name="Li C."/>
            <person name="Hu H."/>
            <person name="Zhang G."/>
            <person name="Kronauer D.J."/>
        </authorList>
    </citation>
    <scope>NUCLEOTIDE SEQUENCE [LARGE SCALE GENOMIC DNA]</scope>
</reference>